<gene>
    <name evidence="1" type="ORF">PoB_003273400</name>
</gene>
<dbReference type="AlphaFoldDB" id="A0AAV4AEZ5"/>
<organism evidence="1 2">
    <name type="scientific">Plakobranchus ocellatus</name>
    <dbReference type="NCBI Taxonomy" id="259542"/>
    <lineage>
        <taxon>Eukaryota</taxon>
        <taxon>Metazoa</taxon>
        <taxon>Spiralia</taxon>
        <taxon>Lophotrochozoa</taxon>
        <taxon>Mollusca</taxon>
        <taxon>Gastropoda</taxon>
        <taxon>Heterobranchia</taxon>
        <taxon>Euthyneura</taxon>
        <taxon>Panpulmonata</taxon>
        <taxon>Sacoglossa</taxon>
        <taxon>Placobranchoidea</taxon>
        <taxon>Plakobranchidae</taxon>
        <taxon>Plakobranchus</taxon>
    </lineage>
</organism>
<evidence type="ECO:0000313" key="1">
    <source>
        <dbReference type="EMBL" id="GFO06229.1"/>
    </source>
</evidence>
<dbReference type="Proteomes" id="UP000735302">
    <property type="component" value="Unassembled WGS sequence"/>
</dbReference>
<dbReference type="EMBL" id="BLXT01003768">
    <property type="protein sequence ID" value="GFO06229.1"/>
    <property type="molecule type" value="Genomic_DNA"/>
</dbReference>
<reference evidence="1 2" key="1">
    <citation type="journal article" date="2021" name="Elife">
        <title>Chloroplast acquisition without the gene transfer in kleptoplastic sea slugs, Plakobranchus ocellatus.</title>
        <authorList>
            <person name="Maeda T."/>
            <person name="Takahashi S."/>
            <person name="Yoshida T."/>
            <person name="Shimamura S."/>
            <person name="Takaki Y."/>
            <person name="Nagai Y."/>
            <person name="Toyoda A."/>
            <person name="Suzuki Y."/>
            <person name="Arimoto A."/>
            <person name="Ishii H."/>
            <person name="Satoh N."/>
            <person name="Nishiyama T."/>
            <person name="Hasebe M."/>
            <person name="Maruyama T."/>
            <person name="Minagawa J."/>
            <person name="Obokata J."/>
            <person name="Shigenobu S."/>
        </authorList>
    </citation>
    <scope>NUCLEOTIDE SEQUENCE [LARGE SCALE GENOMIC DNA]</scope>
</reference>
<proteinExistence type="predicted"/>
<protein>
    <submittedName>
        <fullName evidence="1">Uncharacterized protein</fullName>
    </submittedName>
</protein>
<accession>A0AAV4AEZ5</accession>
<name>A0AAV4AEZ5_9GAST</name>
<sequence length="131" mass="14170">MTRTRGRRVPADHSHGGSLFSVPSMSPAFVEEPYKGVVVGGDISKACIGLNVSCSKQDNGHATVEMFVYIVSPQQDDLKLSGAPSGKGVKVLLVHIRKPDNFITFLSLCHNSKDLENTRGVTVFKEVRNSA</sequence>
<evidence type="ECO:0000313" key="2">
    <source>
        <dbReference type="Proteomes" id="UP000735302"/>
    </source>
</evidence>
<keyword evidence="2" id="KW-1185">Reference proteome</keyword>
<comment type="caution">
    <text evidence="1">The sequence shown here is derived from an EMBL/GenBank/DDBJ whole genome shotgun (WGS) entry which is preliminary data.</text>
</comment>